<gene>
    <name evidence="14" type="ordered locus">Rcas_3211</name>
</gene>
<dbReference type="InterPro" id="IPR023214">
    <property type="entry name" value="HAD_sf"/>
</dbReference>
<evidence type="ECO:0000256" key="3">
    <source>
        <dbReference type="ARBA" id="ARBA00012640"/>
    </source>
</evidence>
<evidence type="ECO:0000256" key="7">
    <source>
        <dbReference type="ARBA" id="ARBA00022842"/>
    </source>
</evidence>
<evidence type="ECO:0000256" key="10">
    <source>
        <dbReference type="ARBA" id="ARBA00048523"/>
    </source>
</evidence>
<evidence type="ECO:0000313" key="14">
    <source>
        <dbReference type="EMBL" id="ABU59265.1"/>
    </source>
</evidence>
<keyword evidence="4" id="KW-0028">Amino-acid biosynthesis</keyword>
<dbReference type="InterPro" id="IPR011863">
    <property type="entry name" value="HSK-PSP"/>
</dbReference>
<organism evidence="14 15">
    <name type="scientific">Roseiflexus castenholzii (strain DSM 13941 / HLO8)</name>
    <dbReference type="NCBI Taxonomy" id="383372"/>
    <lineage>
        <taxon>Bacteria</taxon>
        <taxon>Bacillati</taxon>
        <taxon>Chloroflexota</taxon>
        <taxon>Chloroflexia</taxon>
        <taxon>Chloroflexales</taxon>
        <taxon>Roseiflexineae</taxon>
        <taxon>Roseiflexaceae</taxon>
        <taxon>Roseiflexus</taxon>
    </lineage>
</organism>
<proteinExistence type="inferred from homology"/>
<dbReference type="GO" id="GO:0000287">
    <property type="term" value="F:magnesium ion binding"/>
    <property type="evidence" value="ECO:0007669"/>
    <property type="project" value="TreeGrafter"/>
</dbReference>
<dbReference type="KEGG" id="rca:Rcas_3211"/>
<dbReference type="HOGENOM" id="CLU_097498_0_0_0"/>
<evidence type="ECO:0000256" key="5">
    <source>
        <dbReference type="ARBA" id="ARBA00022723"/>
    </source>
</evidence>
<feature type="binding site" evidence="12">
    <location>
        <position position="18"/>
    </location>
    <ligand>
        <name>substrate</name>
    </ligand>
</feature>
<dbReference type="AlphaFoldDB" id="A7NNX1"/>
<feature type="active site" description="Proton donor" evidence="11">
    <location>
        <position position="12"/>
    </location>
</feature>
<feature type="active site" description="Nucleophile" evidence="11">
    <location>
        <position position="10"/>
    </location>
</feature>
<feature type="binding site" evidence="12">
    <location>
        <position position="49"/>
    </location>
    <ligand>
        <name>substrate</name>
    </ligand>
</feature>
<keyword evidence="6" id="KW-0378">Hydrolase</keyword>
<feature type="binding site" evidence="13">
    <location>
        <position position="10"/>
    </location>
    <ligand>
        <name>Mg(2+)</name>
        <dbReference type="ChEBI" id="CHEBI:18420"/>
    </ligand>
</feature>
<dbReference type="EMBL" id="CP000804">
    <property type="protein sequence ID" value="ABU59265.1"/>
    <property type="molecule type" value="Genomic_DNA"/>
</dbReference>
<feature type="binding site" evidence="13">
    <location>
        <position position="12"/>
    </location>
    <ligand>
        <name>Mg(2+)</name>
        <dbReference type="ChEBI" id="CHEBI:18420"/>
    </ligand>
</feature>
<comment type="pathway">
    <text evidence="1">Amino-acid biosynthesis; L-serine biosynthesis; L-serine from 3-phospho-D-glycerate: step 3/3.</text>
</comment>
<evidence type="ECO:0000256" key="4">
    <source>
        <dbReference type="ARBA" id="ARBA00022605"/>
    </source>
</evidence>
<comment type="catalytic activity">
    <reaction evidence="9">
        <text>O-phospho-L-serine + H2O = L-serine + phosphate</text>
        <dbReference type="Rhea" id="RHEA:21208"/>
        <dbReference type="ChEBI" id="CHEBI:15377"/>
        <dbReference type="ChEBI" id="CHEBI:33384"/>
        <dbReference type="ChEBI" id="CHEBI:43474"/>
        <dbReference type="ChEBI" id="CHEBI:57524"/>
        <dbReference type="EC" id="3.1.3.3"/>
    </reaction>
</comment>
<dbReference type="InterPro" id="IPR050582">
    <property type="entry name" value="HAD-like_SerB"/>
</dbReference>
<evidence type="ECO:0000256" key="1">
    <source>
        <dbReference type="ARBA" id="ARBA00005135"/>
    </source>
</evidence>
<dbReference type="GO" id="GO:0005737">
    <property type="term" value="C:cytoplasm"/>
    <property type="evidence" value="ECO:0007669"/>
    <property type="project" value="TreeGrafter"/>
</dbReference>
<dbReference type="NCBIfam" id="NF010109">
    <property type="entry name" value="PRK13582.1"/>
    <property type="match status" value="1"/>
</dbReference>
<name>A7NNX1_ROSCS</name>
<feature type="binding site" evidence="12">
    <location>
        <begin position="93"/>
        <end position="94"/>
    </location>
    <ligand>
        <name>substrate</name>
    </ligand>
</feature>
<sequence>MTQPTILATDLEGVLVPEIWIAVAERAGIERLRLTTRDIPDYDELMRGRLALLREHRLTLADIQRVIGAIDPLPGAVEALARLRERVQVIILSDTYYEFAVPLMAKLGWPTLFCHSLEVDEQGMISNYRLRLPDSKTAAVRALRELRFRVLAVGDSYNDVGMLAAADAGALFEPPQNIVADFPHFPVLRGYNDLLAFVEQETQR</sequence>
<dbReference type="PANTHER" id="PTHR43344">
    <property type="entry name" value="PHOSPHOSERINE PHOSPHATASE"/>
    <property type="match status" value="1"/>
</dbReference>
<comment type="catalytic activity">
    <reaction evidence="10">
        <text>O-phospho-D-serine + H2O = D-serine + phosphate</text>
        <dbReference type="Rhea" id="RHEA:24873"/>
        <dbReference type="ChEBI" id="CHEBI:15377"/>
        <dbReference type="ChEBI" id="CHEBI:35247"/>
        <dbReference type="ChEBI" id="CHEBI:43474"/>
        <dbReference type="ChEBI" id="CHEBI:58680"/>
        <dbReference type="EC" id="3.1.3.3"/>
    </reaction>
</comment>
<comment type="cofactor">
    <cofactor evidence="13">
        <name>Mg(2+)</name>
        <dbReference type="ChEBI" id="CHEBI:18420"/>
    </cofactor>
    <text evidence="13">Binds 1 Mg(2+) ion per subunit.</text>
</comment>
<evidence type="ECO:0000313" key="15">
    <source>
        <dbReference type="Proteomes" id="UP000000263"/>
    </source>
</evidence>
<dbReference type="EC" id="3.1.3.3" evidence="3"/>
<keyword evidence="5" id="KW-0479">Metal-binding</keyword>
<accession>A7NNX1</accession>
<dbReference type="NCBIfam" id="TIGR02137">
    <property type="entry name" value="HSK-PSP"/>
    <property type="match status" value="1"/>
</dbReference>
<dbReference type="PANTHER" id="PTHR43344:SF2">
    <property type="entry name" value="PHOSPHOSERINE PHOSPHATASE"/>
    <property type="match status" value="1"/>
</dbReference>
<dbReference type="Gene3D" id="3.40.50.1000">
    <property type="entry name" value="HAD superfamily/HAD-like"/>
    <property type="match status" value="1"/>
</dbReference>
<dbReference type="GO" id="GO:0016740">
    <property type="term" value="F:transferase activity"/>
    <property type="evidence" value="ECO:0007669"/>
    <property type="project" value="UniProtKB-KW"/>
</dbReference>
<dbReference type="GO" id="GO:0036424">
    <property type="term" value="F:L-phosphoserine phosphatase activity"/>
    <property type="evidence" value="ECO:0007669"/>
    <property type="project" value="TreeGrafter"/>
</dbReference>
<evidence type="ECO:0000256" key="2">
    <source>
        <dbReference type="ARBA" id="ARBA00009184"/>
    </source>
</evidence>
<dbReference type="Pfam" id="PF00702">
    <property type="entry name" value="Hydrolase"/>
    <property type="match status" value="1"/>
</dbReference>
<dbReference type="InterPro" id="IPR036412">
    <property type="entry name" value="HAD-like_sf"/>
</dbReference>
<dbReference type="GO" id="GO:0006564">
    <property type="term" value="P:L-serine biosynthetic process"/>
    <property type="evidence" value="ECO:0007669"/>
    <property type="project" value="UniProtKB-KW"/>
</dbReference>
<dbReference type="OrthoDB" id="9801134at2"/>
<evidence type="ECO:0000256" key="13">
    <source>
        <dbReference type="PIRSR" id="PIRSR611863-3"/>
    </source>
</evidence>
<keyword evidence="14" id="KW-0808">Transferase</keyword>
<dbReference type="STRING" id="383372.Rcas_3211"/>
<keyword evidence="7" id="KW-0460">Magnesium</keyword>
<feature type="binding site" evidence="13">
    <location>
        <position position="155"/>
    </location>
    <ligand>
        <name>Mg(2+)</name>
        <dbReference type="ChEBI" id="CHEBI:18420"/>
    </ligand>
</feature>
<feature type="binding site" evidence="12">
    <location>
        <position position="158"/>
    </location>
    <ligand>
        <name>substrate</name>
    </ligand>
</feature>
<feature type="binding site" evidence="12">
    <location>
        <position position="136"/>
    </location>
    <ligand>
        <name>substrate</name>
    </ligand>
</feature>
<keyword evidence="8" id="KW-0718">Serine biosynthesis</keyword>
<evidence type="ECO:0000256" key="12">
    <source>
        <dbReference type="PIRSR" id="PIRSR611863-2"/>
    </source>
</evidence>
<dbReference type="SUPFAM" id="SSF56784">
    <property type="entry name" value="HAD-like"/>
    <property type="match status" value="1"/>
</dbReference>
<reference evidence="14 15" key="1">
    <citation type="submission" date="2007-08" db="EMBL/GenBank/DDBJ databases">
        <title>Complete sequence of Roseiflexus castenholzii DSM 13941.</title>
        <authorList>
            <consortium name="US DOE Joint Genome Institute"/>
            <person name="Copeland A."/>
            <person name="Lucas S."/>
            <person name="Lapidus A."/>
            <person name="Barry K."/>
            <person name="Glavina del Rio T."/>
            <person name="Dalin E."/>
            <person name="Tice H."/>
            <person name="Pitluck S."/>
            <person name="Thompson L.S."/>
            <person name="Brettin T."/>
            <person name="Bruce D."/>
            <person name="Detter J.C."/>
            <person name="Han C."/>
            <person name="Tapia R."/>
            <person name="Schmutz J."/>
            <person name="Larimer F."/>
            <person name="Land M."/>
            <person name="Hauser L."/>
            <person name="Kyrpides N."/>
            <person name="Mikhailova N."/>
            <person name="Bryant D.A."/>
            <person name="Hanada S."/>
            <person name="Tsukatani Y."/>
            <person name="Richardson P."/>
        </authorList>
    </citation>
    <scope>NUCLEOTIDE SEQUENCE [LARGE SCALE GENOMIC DNA]</scope>
    <source>
        <strain evidence="15">DSM 13941 / HLO8</strain>
    </source>
</reference>
<protein>
    <recommendedName>
        <fullName evidence="3">phosphoserine phosphatase</fullName>
        <ecNumber evidence="3">3.1.3.3</ecNumber>
    </recommendedName>
</protein>
<dbReference type="Gene3D" id="3.90.1470.10">
    <property type="entry name" value="thrh gene product, domain 2"/>
    <property type="match status" value="1"/>
</dbReference>
<evidence type="ECO:0000256" key="9">
    <source>
        <dbReference type="ARBA" id="ARBA00048138"/>
    </source>
</evidence>
<evidence type="ECO:0000256" key="6">
    <source>
        <dbReference type="ARBA" id="ARBA00022801"/>
    </source>
</evidence>
<dbReference type="RefSeq" id="WP_012121689.1">
    <property type="nucleotide sequence ID" value="NC_009767.1"/>
</dbReference>
<evidence type="ECO:0000256" key="11">
    <source>
        <dbReference type="PIRSR" id="PIRSR611863-1"/>
    </source>
</evidence>
<evidence type="ECO:0000256" key="8">
    <source>
        <dbReference type="ARBA" id="ARBA00023299"/>
    </source>
</evidence>
<comment type="similarity">
    <text evidence="2">Belongs to the HAD-like hydrolase superfamily. SerB family.</text>
</comment>
<dbReference type="eggNOG" id="COG0560">
    <property type="taxonomic scope" value="Bacteria"/>
</dbReference>
<keyword evidence="15" id="KW-1185">Reference proteome</keyword>
<dbReference type="Proteomes" id="UP000000263">
    <property type="component" value="Chromosome"/>
</dbReference>